<reference evidence="1" key="1">
    <citation type="submission" date="2023-02" db="EMBL/GenBank/DDBJ databases">
        <title>Genome of toxic invasive species Heracleum sosnowskyi carries increased number of genes despite the absence of recent whole-genome duplications.</title>
        <authorList>
            <person name="Schelkunov M."/>
            <person name="Shtratnikova V."/>
            <person name="Makarenko M."/>
            <person name="Klepikova A."/>
            <person name="Omelchenko D."/>
            <person name="Novikova G."/>
            <person name="Obukhova E."/>
            <person name="Bogdanov V."/>
            <person name="Penin A."/>
            <person name="Logacheva M."/>
        </authorList>
    </citation>
    <scope>NUCLEOTIDE SEQUENCE</scope>
    <source>
        <strain evidence="1">Hsosn_3</strain>
        <tissue evidence="1">Leaf</tissue>
    </source>
</reference>
<reference evidence="1" key="2">
    <citation type="submission" date="2023-05" db="EMBL/GenBank/DDBJ databases">
        <authorList>
            <person name="Schelkunov M.I."/>
        </authorList>
    </citation>
    <scope>NUCLEOTIDE SEQUENCE</scope>
    <source>
        <strain evidence="1">Hsosn_3</strain>
        <tissue evidence="1">Leaf</tissue>
    </source>
</reference>
<dbReference type="Proteomes" id="UP001237642">
    <property type="component" value="Unassembled WGS sequence"/>
</dbReference>
<organism evidence="1 2">
    <name type="scientific">Heracleum sosnowskyi</name>
    <dbReference type="NCBI Taxonomy" id="360622"/>
    <lineage>
        <taxon>Eukaryota</taxon>
        <taxon>Viridiplantae</taxon>
        <taxon>Streptophyta</taxon>
        <taxon>Embryophyta</taxon>
        <taxon>Tracheophyta</taxon>
        <taxon>Spermatophyta</taxon>
        <taxon>Magnoliopsida</taxon>
        <taxon>eudicotyledons</taxon>
        <taxon>Gunneridae</taxon>
        <taxon>Pentapetalae</taxon>
        <taxon>asterids</taxon>
        <taxon>campanulids</taxon>
        <taxon>Apiales</taxon>
        <taxon>Apiaceae</taxon>
        <taxon>Apioideae</taxon>
        <taxon>apioid superclade</taxon>
        <taxon>Tordylieae</taxon>
        <taxon>Tordyliinae</taxon>
        <taxon>Heracleum</taxon>
    </lineage>
</organism>
<protein>
    <submittedName>
        <fullName evidence="1">Uncharacterized protein</fullName>
    </submittedName>
</protein>
<comment type="caution">
    <text evidence="1">The sequence shown here is derived from an EMBL/GenBank/DDBJ whole genome shotgun (WGS) entry which is preliminary data.</text>
</comment>
<evidence type="ECO:0000313" key="2">
    <source>
        <dbReference type="Proteomes" id="UP001237642"/>
    </source>
</evidence>
<evidence type="ECO:0000313" key="1">
    <source>
        <dbReference type="EMBL" id="KAK1353971.1"/>
    </source>
</evidence>
<accession>A0AAD8LYI3</accession>
<dbReference type="EMBL" id="JAUIZM010000011">
    <property type="protein sequence ID" value="KAK1353971.1"/>
    <property type="molecule type" value="Genomic_DNA"/>
</dbReference>
<dbReference type="AlphaFoldDB" id="A0AAD8LYI3"/>
<name>A0AAD8LYI3_9APIA</name>
<sequence>MMQHRVKNEKELSERGATLQITYLRKILDKNDPLPEDWQLFKNAFEAPNTKATADQDREYYEKLSSNPVLLDWQNQINLLMYAYHLNFHSSSQMKSEVKWALRNLDILKVDWDKIVMAEKPWDLVCTHNGATFRYWSVDDLLKFFRNLVAHVMNTTKINICYYYPILMTLILTSHH</sequence>
<proteinExistence type="predicted"/>
<gene>
    <name evidence="1" type="ORF">POM88_047227</name>
</gene>
<keyword evidence="2" id="KW-1185">Reference proteome</keyword>